<keyword evidence="5 11" id="KW-0547">Nucleotide-binding</keyword>
<dbReference type="PIRSF" id="PIRSF006444">
    <property type="entry name" value="PaaK"/>
    <property type="match status" value="1"/>
</dbReference>
<sequence length="432" mass="49354">MKEKEVEFIEREALEKLQLYRLKKTVERAFNKSPFYRNILKKAGIKPADIRCIDDIKILPFTRKEDLRENFPFGFLTLPLNKIVRLHTSTGTTGKPKAIFFSKKDINEAARLIARCMRMTGAKPGDVFQNMMSYGLFTGGLIFHYGAEKLGVLVIPAGAGNTEKQIELMQDFKTTIIHITPSYALYLADVLEEKGIDPVNELNLRIIYLGAEPHSEKTRRKIEKIYGADVFNSYGLSEMNGPGVGFECHLKDGLHIWEDNYIMEVIDPLSGKPLPYGEEGELVLTAINREAMPLIRYRTGDVTFIYPENCGCGRVHRKISSIKGRVDDMFIIRGVNIFPSEVERIIMGIPEVARNYQIVLEREKSLEVMRVKVEIKKKFFDGSLEHLKNLQEKIKDKLKSALMVTPKVELLEPGTLRRTTGKSRRVIDKRNL</sequence>
<evidence type="ECO:0000313" key="15">
    <source>
        <dbReference type="Proteomes" id="UP000280417"/>
    </source>
</evidence>
<comment type="pathway">
    <text evidence="6 11">Aromatic compound metabolism; phenylacetate degradation.</text>
</comment>
<dbReference type="InterPro" id="IPR000873">
    <property type="entry name" value="AMP-dep_synth/lig_dom"/>
</dbReference>
<evidence type="ECO:0000259" key="12">
    <source>
        <dbReference type="Pfam" id="PF00501"/>
    </source>
</evidence>
<comment type="subunit">
    <text evidence="1">Monomer.</text>
</comment>
<evidence type="ECO:0000313" key="14">
    <source>
        <dbReference type="EMBL" id="RLE12875.1"/>
    </source>
</evidence>
<feature type="domain" description="AMP-dependent ligase C-terminal" evidence="13">
    <location>
        <begin position="334"/>
        <end position="430"/>
    </location>
</feature>
<dbReference type="InterPro" id="IPR051414">
    <property type="entry name" value="Adenylate-forming_Reductase"/>
</dbReference>
<dbReference type="Pfam" id="PF14535">
    <property type="entry name" value="AMP-binding_C_2"/>
    <property type="match status" value="1"/>
</dbReference>
<evidence type="ECO:0000256" key="3">
    <source>
        <dbReference type="ARBA" id="ARBA00022553"/>
    </source>
</evidence>
<dbReference type="GO" id="GO:0000166">
    <property type="term" value="F:nucleotide binding"/>
    <property type="evidence" value="ECO:0007669"/>
    <property type="project" value="UniProtKB-KW"/>
</dbReference>
<comment type="caution">
    <text evidence="14">The sequence shown here is derived from an EMBL/GenBank/DDBJ whole genome shotgun (WGS) entry which is preliminary data.</text>
</comment>
<dbReference type="FunFam" id="3.40.50.12780:FF:000016">
    <property type="entry name" value="Phenylacetate-coenzyme A ligase"/>
    <property type="match status" value="1"/>
</dbReference>
<proteinExistence type="inferred from homology"/>
<dbReference type="EC" id="6.2.1.30" evidence="8 11"/>
<comment type="catalytic activity">
    <reaction evidence="11">
        <text>2-phenylacetate + ATP + CoA = phenylacetyl-CoA + AMP + diphosphate</text>
        <dbReference type="Rhea" id="RHEA:20956"/>
        <dbReference type="ChEBI" id="CHEBI:18401"/>
        <dbReference type="ChEBI" id="CHEBI:30616"/>
        <dbReference type="ChEBI" id="CHEBI:33019"/>
        <dbReference type="ChEBI" id="CHEBI:57287"/>
        <dbReference type="ChEBI" id="CHEBI:57390"/>
        <dbReference type="ChEBI" id="CHEBI:456215"/>
        <dbReference type="EC" id="6.2.1.30"/>
    </reaction>
</comment>
<dbReference type="Proteomes" id="UP000280417">
    <property type="component" value="Unassembled WGS sequence"/>
</dbReference>
<evidence type="ECO:0000259" key="13">
    <source>
        <dbReference type="Pfam" id="PF14535"/>
    </source>
</evidence>
<evidence type="ECO:0000256" key="7">
    <source>
        <dbReference type="ARBA" id="ARBA00061566"/>
    </source>
</evidence>
<name>A0A662DBM3_UNCAE</name>
<evidence type="ECO:0000256" key="10">
    <source>
        <dbReference type="ARBA" id="ARBA00075111"/>
    </source>
</evidence>
<gene>
    <name evidence="14" type="ORF">DRJ04_05340</name>
</gene>
<dbReference type="CDD" id="cd05913">
    <property type="entry name" value="PaaK"/>
    <property type="match status" value="1"/>
</dbReference>
<keyword evidence="4 11" id="KW-0436">Ligase</keyword>
<evidence type="ECO:0000256" key="8">
    <source>
        <dbReference type="ARBA" id="ARBA00066629"/>
    </source>
</evidence>
<dbReference type="PANTHER" id="PTHR43439:SF2">
    <property type="entry name" value="ENZYME, PUTATIVE (JCVI)-RELATED"/>
    <property type="match status" value="1"/>
</dbReference>
<organism evidence="14 15">
    <name type="scientific">Aerophobetes bacterium</name>
    <dbReference type="NCBI Taxonomy" id="2030807"/>
    <lineage>
        <taxon>Bacteria</taxon>
        <taxon>Candidatus Aerophobota</taxon>
    </lineage>
</organism>
<evidence type="ECO:0000256" key="5">
    <source>
        <dbReference type="ARBA" id="ARBA00022741"/>
    </source>
</evidence>
<evidence type="ECO:0000256" key="1">
    <source>
        <dbReference type="ARBA" id="ARBA00011245"/>
    </source>
</evidence>
<evidence type="ECO:0000256" key="2">
    <source>
        <dbReference type="ARBA" id="ARBA00022450"/>
    </source>
</evidence>
<feature type="domain" description="AMP-dependent synthetase/ligase" evidence="12">
    <location>
        <begin position="88"/>
        <end position="284"/>
    </location>
</feature>
<dbReference type="InterPro" id="IPR028154">
    <property type="entry name" value="AMP-dep_Lig_C"/>
</dbReference>
<dbReference type="InterPro" id="IPR045851">
    <property type="entry name" value="AMP-bd_C_sf"/>
</dbReference>
<comment type="similarity">
    <text evidence="7 11">Belongs to the phenylacetyl-CoA ligase family.</text>
</comment>
<dbReference type="GO" id="GO:0047475">
    <property type="term" value="F:phenylacetate-CoA ligase activity"/>
    <property type="evidence" value="ECO:0007669"/>
    <property type="project" value="UniProtKB-EC"/>
</dbReference>
<evidence type="ECO:0000256" key="4">
    <source>
        <dbReference type="ARBA" id="ARBA00022598"/>
    </source>
</evidence>
<dbReference type="Gene3D" id="3.30.300.30">
    <property type="match status" value="1"/>
</dbReference>
<dbReference type="Gene3D" id="3.40.50.12780">
    <property type="entry name" value="N-terminal domain of ligase-like"/>
    <property type="match status" value="1"/>
</dbReference>
<dbReference type="UniPathway" id="UPA00930"/>
<keyword evidence="3" id="KW-0597">Phosphoprotein</keyword>
<dbReference type="SUPFAM" id="SSF56801">
    <property type="entry name" value="Acetyl-CoA synthetase-like"/>
    <property type="match status" value="1"/>
</dbReference>
<evidence type="ECO:0000256" key="11">
    <source>
        <dbReference type="PIRNR" id="PIRNR006444"/>
    </source>
</evidence>
<dbReference type="PANTHER" id="PTHR43439">
    <property type="entry name" value="PHENYLACETATE-COENZYME A LIGASE"/>
    <property type="match status" value="1"/>
</dbReference>
<evidence type="ECO:0000256" key="9">
    <source>
        <dbReference type="ARBA" id="ARBA00068695"/>
    </source>
</evidence>
<evidence type="ECO:0000256" key="6">
    <source>
        <dbReference type="ARBA" id="ARBA00060591"/>
    </source>
</evidence>
<dbReference type="InterPro" id="IPR011880">
    <property type="entry name" value="PA_CoA_ligase"/>
</dbReference>
<reference evidence="14 15" key="1">
    <citation type="submission" date="2018-06" db="EMBL/GenBank/DDBJ databases">
        <title>Extensive metabolic versatility and redundancy in microbially diverse, dynamic hydrothermal sediments.</title>
        <authorList>
            <person name="Dombrowski N."/>
            <person name="Teske A."/>
            <person name="Baker B.J."/>
        </authorList>
    </citation>
    <scope>NUCLEOTIDE SEQUENCE [LARGE SCALE GENOMIC DNA]</scope>
    <source>
        <strain evidence="14">B3_G15</strain>
    </source>
</reference>
<keyword evidence="2" id="KW-0596">Phosphopantetheine</keyword>
<dbReference type="AlphaFoldDB" id="A0A662DBM3"/>
<comment type="function">
    <text evidence="11">Catalyzes the activation of phenylacetic acid (PA) to phenylacetyl-CoA (PA-CoA).</text>
</comment>
<dbReference type="Pfam" id="PF00501">
    <property type="entry name" value="AMP-binding"/>
    <property type="match status" value="1"/>
</dbReference>
<accession>A0A662DBM3</accession>
<dbReference type="GO" id="GO:0010124">
    <property type="term" value="P:phenylacetate catabolic process"/>
    <property type="evidence" value="ECO:0007669"/>
    <property type="project" value="UniProtKB-UniRule"/>
</dbReference>
<dbReference type="EMBL" id="QMQA01000132">
    <property type="protein sequence ID" value="RLE12875.1"/>
    <property type="molecule type" value="Genomic_DNA"/>
</dbReference>
<dbReference type="InterPro" id="IPR042099">
    <property type="entry name" value="ANL_N_sf"/>
</dbReference>
<protein>
    <recommendedName>
        <fullName evidence="9 11">Phenylacetate-coenzyme A ligase</fullName>
        <ecNumber evidence="8 11">6.2.1.30</ecNumber>
    </recommendedName>
    <alternativeName>
        <fullName evidence="10 11">Phenylacetyl-CoA ligase</fullName>
    </alternativeName>
</protein>